<dbReference type="PANTHER" id="PTHR11254:SF282">
    <property type="entry name" value="E3 UBIQUITIN-PROTEIN LIGASE NEDD4"/>
    <property type="match status" value="1"/>
</dbReference>
<feature type="region of interest" description="Disordered" evidence="12">
    <location>
        <begin position="199"/>
        <end position="239"/>
    </location>
</feature>
<evidence type="ECO:0000256" key="2">
    <source>
        <dbReference type="ARBA" id="ARBA00004496"/>
    </source>
</evidence>
<dbReference type="GO" id="GO:0016567">
    <property type="term" value="P:protein ubiquitination"/>
    <property type="evidence" value="ECO:0007669"/>
    <property type="project" value="UniProtKB-UniPathway"/>
</dbReference>
<organism evidence="15 16">
    <name type="scientific">Kryptolebias marmoratus</name>
    <name type="common">Mangrove killifish</name>
    <name type="synonym">Rivulus marmoratus</name>
    <dbReference type="NCBI Taxonomy" id="37003"/>
    <lineage>
        <taxon>Eukaryota</taxon>
        <taxon>Metazoa</taxon>
        <taxon>Chordata</taxon>
        <taxon>Craniata</taxon>
        <taxon>Vertebrata</taxon>
        <taxon>Euteleostomi</taxon>
        <taxon>Actinopterygii</taxon>
        <taxon>Neopterygii</taxon>
        <taxon>Teleostei</taxon>
        <taxon>Neoteleostei</taxon>
        <taxon>Acanthomorphata</taxon>
        <taxon>Ovalentaria</taxon>
        <taxon>Atherinomorphae</taxon>
        <taxon>Cyprinodontiformes</taxon>
        <taxon>Rivulidae</taxon>
        <taxon>Kryptolebias</taxon>
    </lineage>
</organism>
<dbReference type="RefSeq" id="XP_017260230.1">
    <property type="nucleotide sequence ID" value="XM_017404741.3"/>
</dbReference>
<reference evidence="15" key="1">
    <citation type="submission" date="2025-08" db="UniProtKB">
        <authorList>
            <consortium name="Ensembl"/>
        </authorList>
    </citation>
    <scope>IDENTIFICATION</scope>
</reference>
<keyword evidence="9 11" id="KW-0833">Ubl conjugation pathway</keyword>
<dbReference type="PROSITE" id="PS50237">
    <property type="entry name" value="HECT"/>
    <property type="match status" value="1"/>
</dbReference>
<keyword evidence="8" id="KW-0677">Repeat</keyword>
<dbReference type="GO" id="GO:0061630">
    <property type="term" value="F:ubiquitin protein ligase activity"/>
    <property type="evidence" value="ECO:0007669"/>
    <property type="project" value="UniProtKB-EC"/>
</dbReference>
<dbReference type="Proteomes" id="UP000264800">
    <property type="component" value="Unplaced"/>
</dbReference>
<dbReference type="InterPro" id="IPR000569">
    <property type="entry name" value="HECT_dom"/>
</dbReference>
<dbReference type="Gene3D" id="3.90.1750.10">
    <property type="entry name" value="Hect, E3 ligase catalytic domains"/>
    <property type="match status" value="1"/>
</dbReference>
<evidence type="ECO:0000256" key="10">
    <source>
        <dbReference type="ARBA" id="ARBA00022843"/>
    </source>
</evidence>
<feature type="compositionally biased region" description="Basic residues" evidence="12">
    <location>
        <begin position="1"/>
        <end position="11"/>
    </location>
</feature>
<feature type="domain" description="WW" evidence="13">
    <location>
        <begin position="798"/>
        <end position="831"/>
    </location>
</feature>
<comment type="pathway">
    <text evidence="3">Protein modification; protein ubiquitination.</text>
</comment>
<dbReference type="InterPro" id="IPR001202">
    <property type="entry name" value="WW_dom"/>
</dbReference>
<evidence type="ECO:0000259" key="13">
    <source>
        <dbReference type="PROSITE" id="PS50020"/>
    </source>
</evidence>
<dbReference type="FunFam" id="3.90.1750.10:FF:000001">
    <property type="entry name" value="E3 ubiquitin-protein ligase NEDD4-like"/>
    <property type="match status" value="1"/>
</dbReference>
<evidence type="ECO:0000259" key="14">
    <source>
        <dbReference type="PROSITE" id="PS50237"/>
    </source>
</evidence>
<dbReference type="InterPro" id="IPR036020">
    <property type="entry name" value="WW_dom_sf"/>
</dbReference>
<dbReference type="GO" id="GO:0048814">
    <property type="term" value="P:regulation of dendrite morphogenesis"/>
    <property type="evidence" value="ECO:0007669"/>
    <property type="project" value="TreeGrafter"/>
</dbReference>
<dbReference type="InterPro" id="IPR035892">
    <property type="entry name" value="C2_domain_sf"/>
</dbReference>
<feature type="domain" description="WW" evidence="13">
    <location>
        <begin position="748"/>
        <end position="781"/>
    </location>
</feature>
<dbReference type="Gene3D" id="3.30.2160.10">
    <property type="entry name" value="Hect, E3 ligase catalytic domain"/>
    <property type="match status" value="1"/>
</dbReference>
<feature type="region of interest" description="Disordered" evidence="12">
    <location>
        <begin position="696"/>
        <end position="745"/>
    </location>
</feature>
<evidence type="ECO:0000256" key="6">
    <source>
        <dbReference type="ARBA" id="ARBA00022553"/>
    </source>
</evidence>
<dbReference type="FunFam" id="3.90.1750.10:FF:000026">
    <property type="entry name" value="E3 ubiquitin-protein ligase HACE1"/>
    <property type="match status" value="1"/>
</dbReference>
<dbReference type="STRING" id="37003.ENSKMAP00000011283"/>
<feature type="domain" description="WW" evidence="13">
    <location>
        <begin position="660"/>
        <end position="693"/>
    </location>
</feature>
<dbReference type="SUPFAM" id="SSF56204">
    <property type="entry name" value="Hect, E3 ligase catalytic domain"/>
    <property type="match status" value="1"/>
</dbReference>
<evidence type="ECO:0000256" key="7">
    <source>
        <dbReference type="ARBA" id="ARBA00022679"/>
    </source>
</evidence>
<protein>
    <recommendedName>
        <fullName evidence="4">HECT-type E3 ubiquitin transferase</fullName>
        <ecNumber evidence="4">2.3.2.26</ecNumber>
    </recommendedName>
</protein>
<dbReference type="AlphaFoldDB" id="A0A3Q3A4M0"/>
<name>A0A3Q3A4M0_KRYMA</name>
<dbReference type="Pfam" id="PF00632">
    <property type="entry name" value="HECT"/>
    <property type="match status" value="1"/>
</dbReference>
<keyword evidence="5" id="KW-0963">Cytoplasm</keyword>
<dbReference type="CDD" id="cd00201">
    <property type="entry name" value="WW"/>
    <property type="match status" value="4"/>
</dbReference>
<accession>A0A3Q3A4M0</accession>
<feature type="compositionally biased region" description="Low complexity" evidence="12">
    <location>
        <begin position="649"/>
        <end position="664"/>
    </location>
</feature>
<evidence type="ECO:0000256" key="5">
    <source>
        <dbReference type="ARBA" id="ARBA00022490"/>
    </source>
</evidence>
<evidence type="ECO:0000313" key="15">
    <source>
        <dbReference type="Ensembl" id="ENSKMAP00000011283.1"/>
    </source>
</evidence>
<dbReference type="CDD" id="cd00078">
    <property type="entry name" value="HECTc"/>
    <property type="match status" value="1"/>
</dbReference>
<dbReference type="Pfam" id="PF00397">
    <property type="entry name" value="WW"/>
    <property type="match status" value="4"/>
</dbReference>
<feature type="compositionally biased region" description="Low complexity" evidence="12">
    <location>
        <begin position="706"/>
        <end position="717"/>
    </location>
</feature>
<keyword evidence="10" id="KW-0832">Ubl conjugation</keyword>
<dbReference type="GO" id="GO:0007528">
    <property type="term" value="P:neuromuscular junction development"/>
    <property type="evidence" value="ECO:0007669"/>
    <property type="project" value="TreeGrafter"/>
</dbReference>
<reference evidence="15" key="2">
    <citation type="submission" date="2025-09" db="UniProtKB">
        <authorList>
            <consortium name="Ensembl"/>
        </authorList>
    </citation>
    <scope>IDENTIFICATION</scope>
</reference>
<keyword evidence="6" id="KW-0597">Phosphoprotein</keyword>
<proteinExistence type="predicted"/>
<dbReference type="FunFam" id="2.20.70.10:FF:000037">
    <property type="entry name" value="E3 ubiquitin-protein ligase nedd-4"/>
    <property type="match status" value="1"/>
</dbReference>
<evidence type="ECO:0000256" key="1">
    <source>
        <dbReference type="ARBA" id="ARBA00000885"/>
    </source>
</evidence>
<dbReference type="SMART" id="SM00119">
    <property type="entry name" value="HECTc"/>
    <property type="match status" value="1"/>
</dbReference>
<dbReference type="EC" id="2.3.2.26" evidence="4"/>
<dbReference type="KEGG" id="kmr:108229081"/>
<dbReference type="SUPFAM" id="SSF51045">
    <property type="entry name" value="WW domain"/>
    <property type="match status" value="4"/>
</dbReference>
<feature type="domain" description="WW" evidence="13">
    <location>
        <begin position="515"/>
        <end position="548"/>
    </location>
</feature>
<comment type="subcellular location">
    <subcellularLocation>
        <location evidence="2">Cytoplasm</location>
    </subcellularLocation>
</comment>
<dbReference type="Gene3D" id="2.20.70.10">
    <property type="match status" value="3"/>
</dbReference>
<dbReference type="InterPro" id="IPR050409">
    <property type="entry name" value="E3_ubiq-protein_ligase"/>
</dbReference>
<dbReference type="InterPro" id="IPR035983">
    <property type="entry name" value="Hect_E3_ubiquitin_ligase"/>
</dbReference>
<feature type="region of interest" description="Disordered" evidence="12">
    <location>
        <begin position="569"/>
        <end position="670"/>
    </location>
</feature>
<evidence type="ECO:0000256" key="12">
    <source>
        <dbReference type="SAM" id="MobiDB-lite"/>
    </source>
</evidence>
<dbReference type="Ensembl" id="ENSKMAT00000011455.1">
    <property type="protein sequence ID" value="ENSKMAP00000011283.1"/>
    <property type="gene ID" value="ENSKMAG00000008361.1"/>
</dbReference>
<dbReference type="GO" id="GO:0051049">
    <property type="term" value="P:regulation of transport"/>
    <property type="evidence" value="ECO:0007669"/>
    <property type="project" value="UniProtKB-ARBA"/>
</dbReference>
<feature type="compositionally biased region" description="Polar residues" evidence="12">
    <location>
        <begin position="624"/>
        <end position="635"/>
    </location>
</feature>
<dbReference type="GeneTree" id="ENSGT00940000158905"/>
<evidence type="ECO:0000313" key="16">
    <source>
        <dbReference type="Proteomes" id="UP000264800"/>
    </source>
</evidence>
<dbReference type="SMART" id="SM00456">
    <property type="entry name" value="WW"/>
    <property type="match status" value="4"/>
</dbReference>
<evidence type="ECO:0000256" key="11">
    <source>
        <dbReference type="PROSITE-ProRule" id="PRU00104"/>
    </source>
</evidence>
<dbReference type="GeneID" id="108229081"/>
<dbReference type="GO" id="GO:0019871">
    <property type="term" value="F:sodium channel inhibitor activity"/>
    <property type="evidence" value="ECO:0007669"/>
    <property type="project" value="TreeGrafter"/>
</dbReference>
<feature type="compositionally biased region" description="Pro residues" evidence="12">
    <location>
        <begin position="718"/>
        <end position="739"/>
    </location>
</feature>
<feature type="active site" description="Glycyl thioester intermediate" evidence="11">
    <location>
        <position position="1192"/>
    </location>
</feature>
<dbReference type="Gene3D" id="3.30.2410.10">
    <property type="entry name" value="Hect, E3 ligase catalytic domain"/>
    <property type="match status" value="1"/>
</dbReference>
<sequence length="1225" mass="138016">MARQLRLHFASRRSNTDPLSESFSSHGEESGVSLSAHGPAESLAHSSVHLKVTPLSPDFASSQCSSVFIPRVNTGGCNKKNVLQISLQPCGKLSGDLDGSVEDGDPAAVGETGAGSGSDGGSCNSSMASDAGYCSSNSIFEPEFPEKHRANQERTSLRHKVKVPLRRCSSLVIIPRSPCSTPPASPVGPVSLFAHLPPRGSTQSNLQPASREFPQEEEGVTTTAVSGHHQSKGSCSAEPKDTKHMVHFNIPLQEEPKCKTEDKSNLHSSSVLLHFAHQRPLISAKGATTMAAVDEAHSPADNSGSKDNTHRKLYRSTSACLFSSTKSSEKNNKGRSMGKDQLRCDRKHCHRAIQRSFSLEVPYPNTGISCHVSNPKLSSPCSPHVHIHLSPCCPSKLSSSVTDVSKKCEGSNTVISSDQNNETRDDFLGQVDVPLNQIPTENPNSERPYTFRDFLLHPRSHKSRVKGHLRLKMTYLPKNPGSEEETADQTEDLDHDWELLESQDMSGPRQSQHLAPLLPGWEERQDNLGRIYYVNHERRTTQWHRPTTLDTDVEVQRRQNNNLSAGLSFITRRQISDPEENTTQESSESWEIITEDESTSNHRNNLISPSSQESWLTAREERASQTSHVSNSNHSSLRERAQAAAGEESPVSPVLLPTSSNLPPGWEEKRDNKGRRYFVNHITRTTTWVRPLFQKSVDAPEPPPAAASQNGAGASPSASPPQPTARPDQPPQPPQPTPNPEATAESMAGLPQGWEVRSAPNGRPFFIDHNTKRTTWEDPRFKVPVQRRAVSLDLADLGPLPPGWEERVHSDGRIFYIDHNTKNTQWDDPRLQNAAITGPAVPYSRDYKQKYEYFRKKLKKPADIPNRFEMKLRRNAVLEDSYRRILAVKKPDLLKARLWVEFDGEKGLDYGGLAREWFFLMSKEMFNPYYGLFEYSATDNYTLQINPNSGLCNEDHLSYFKFIGRVAGMAVYHGKLLDAFFIRPFYKMMLQKSITLQDMESVDSEYFNSLKWILENDPEDLDLTFTIDEELFGETHQHELKPGGSEIVITNENKKEYIHLVMQWRFVHRVQKQMMAFKDGFFELIPKDLIKIFDENELELLMCGLGDVDVNDWRKNTKYKNSYSSEHKVIQWFWKTVLLMDAEKRIRLLQFVTGTSRVPMNGFAELYGSNGPQLFTIEQWGTRDKLPRAHTCFNRLDLPPYESFEELKEKLHIAIENAQGFDGVD</sequence>
<evidence type="ECO:0000256" key="3">
    <source>
        <dbReference type="ARBA" id="ARBA00004906"/>
    </source>
</evidence>
<evidence type="ECO:0000256" key="9">
    <source>
        <dbReference type="ARBA" id="ARBA00022786"/>
    </source>
</evidence>
<dbReference type="GO" id="GO:0006511">
    <property type="term" value="P:ubiquitin-dependent protein catabolic process"/>
    <property type="evidence" value="ECO:0007669"/>
    <property type="project" value="TreeGrafter"/>
</dbReference>
<comment type="catalytic activity">
    <reaction evidence="1">
        <text>S-ubiquitinyl-[E2 ubiquitin-conjugating enzyme]-L-cysteine + [acceptor protein]-L-lysine = [E2 ubiquitin-conjugating enzyme]-L-cysteine + N(6)-ubiquitinyl-[acceptor protein]-L-lysine.</text>
        <dbReference type="EC" id="2.3.2.26"/>
    </reaction>
</comment>
<dbReference type="FunFam" id="3.30.2160.10:FF:000001">
    <property type="entry name" value="E3 ubiquitin-protein ligase NEDD4-like"/>
    <property type="match status" value="1"/>
</dbReference>
<feature type="region of interest" description="Disordered" evidence="12">
    <location>
        <begin position="1"/>
        <end position="36"/>
    </location>
</feature>
<dbReference type="PROSITE" id="PS50020">
    <property type="entry name" value="WW_DOMAIN_2"/>
    <property type="match status" value="4"/>
</dbReference>
<dbReference type="UniPathway" id="UPA00143"/>
<feature type="compositionally biased region" description="Low complexity" evidence="12">
    <location>
        <begin position="20"/>
        <end position="33"/>
    </location>
</feature>
<dbReference type="GO" id="GO:0005737">
    <property type="term" value="C:cytoplasm"/>
    <property type="evidence" value="ECO:0007669"/>
    <property type="project" value="UniProtKB-SubCell"/>
</dbReference>
<dbReference type="OrthoDB" id="423283at2759"/>
<keyword evidence="16" id="KW-1185">Reference proteome</keyword>
<dbReference type="PANTHER" id="PTHR11254">
    <property type="entry name" value="HECT DOMAIN UBIQUITIN-PROTEIN LIGASE"/>
    <property type="match status" value="1"/>
</dbReference>
<dbReference type="CTD" id="619412"/>
<evidence type="ECO:0000256" key="8">
    <source>
        <dbReference type="ARBA" id="ARBA00022737"/>
    </source>
</evidence>
<dbReference type="FunFam" id="2.20.70.10:FF:000017">
    <property type="entry name" value="E3 ubiquitin-protein ligase"/>
    <property type="match status" value="1"/>
</dbReference>
<dbReference type="GO" id="GO:0031623">
    <property type="term" value="P:receptor internalization"/>
    <property type="evidence" value="ECO:0007669"/>
    <property type="project" value="TreeGrafter"/>
</dbReference>
<dbReference type="GO" id="GO:0032801">
    <property type="term" value="P:receptor catabolic process"/>
    <property type="evidence" value="ECO:0007669"/>
    <property type="project" value="TreeGrafter"/>
</dbReference>
<feature type="region of interest" description="Disordered" evidence="12">
    <location>
        <begin position="96"/>
        <end position="123"/>
    </location>
</feature>
<dbReference type="FunFam" id="3.30.2410.10:FF:000001">
    <property type="entry name" value="E3 ubiquitin-protein ligase NEDD4-like"/>
    <property type="match status" value="1"/>
</dbReference>
<feature type="domain" description="HECT" evidence="14">
    <location>
        <begin position="890"/>
        <end position="1224"/>
    </location>
</feature>
<feature type="compositionally biased region" description="Polar residues" evidence="12">
    <location>
        <begin position="601"/>
        <end position="615"/>
    </location>
</feature>
<keyword evidence="7" id="KW-0808">Transferase</keyword>
<evidence type="ECO:0000256" key="4">
    <source>
        <dbReference type="ARBA" id="ARBA00012485"/>
    </source>
</evidence>
<dbReference type="PROSITE" id="PS01159">
    <property type="entry name" value="WW_DOMAIN_1"/>
    <property type="match status" value="4"/>
</dbReference>
<dbReference type="Gene3D" id="2.60.40.150">
    <property type="entry name" value="C2 domain"/>
    <property type="match status" value="1"/>
</dbReference>